<evidence type="ECO:0000259" key="2">
    <source>
        <dbReference type="Pfam" id="PF14467"/>
    </source>
</evidence>
<dbReference type="AlphaFoldDB" id="A0A1M4X5F9"/>
<keyword evidence="1" id="KW-0732">Signal</keyword>
<protein>
    <recommendedName>
        <fullName evidence="2">DUF4426 domain-containing protein</fullName>
    </recommendedName>
</protein>
<dbReference type="InterPro" id="IPR025218">
    <property type="entry name" value="DUF4426"/>
</dbReference>
<evidence type="ECO:0000313" key="3">
    <source>
        <dbReference type="EMBL" id="SHE88709.1"/>
    </source>
</evidence>
<sequence>MHAPAFLRAVLSAALLASLTTGCTRTPDAPAPADAVLANSTSTVTARADDAVFQAVALDIAQLDPTTAKRYGLDTQTPGALLLVTLRDAAGNGLPPDDLVLTATANTLTDTPRALGLHHLQVDGLNDYVGVFAAQPPAQVQFHITAVRHGQRATLETGVSLYPR</sequence>
<gene>
    <name evidence="3" type="ORF">SAMN02745204_01334</name>
</gene>
<dbReference type="Pfam" id="PF14467">
    <property type="entry name" value="DUF4426"/>
    <property type="match status" value="1"/>
</dbReference>
<feature type="domain" description="DUF4426" evidence="2">
    <location>
        <begin position="57"/>
        <end position="154"/>
    </location>
</feature>
<dbReference type="Proteomes" id="UP000242857">
    <property type="component" value="Unassembled WGS sequence"/>
</dbReference>
<dbReference type="RefSeq" id="WP_072755835.1">
    <property type="nucleotide sequence ID" value="NZ_FQUK01000019.1"/>
</dbReference>
<keyword evidence="4" id="KW-1185">Reference proteome</keyword>
<feature type="signal peptide" evidence="1">
    <location>
        <begin position="1"/>
        <end position="17"/>
    </location>
</feature>
<organism evidence="3 4">
    <name type="scientific">Thermomonas hydrothermalis</name>
    <dbReference type="NCBI Taxonomy" id="213588"/>
    <lineage>
        <taxon>Bacteria</taxon>
        <taxon>Pseudomonadati</taxon>
        <taxon>Pseudomonadota</taxon>
        <taxon>Gammaproteobacteria</taxon>
        <taxon>Lysobacterales</taxon>
        <taxon>Lysobacteraceae</taxon>
        <taxon>Thermomonas</taxon>
    </lineage>
</organism>
<reference evidence="4" key="1">
    <citation type="submission" date="2016-11" db="EMBL/GenBank/DDBJ databases">
        <authorList>
            <person name="Varghese N."/>
            <person name="Submissions S."/>
        </authorList>
    </citation>
    <scope>NUCLEOTIDE SEQUENCE [LARGE SCALE GENOMIC DNA]</scope>
    <source>
        <strain evidence="4">DSM 14834</strain>
    </source>
</reference>
<dbReference type="Gene3D" id="2.60.40.3340">
    <property type="entry name" value="Domain of unknown function DUF4426"/>
    <property type="match status" value="1"/>
</dbReference>
<evidence type="ECO:0000256" key="1">
    <source>
        <dbReference type="SAM" id="SignalP"/>
    </source>
</evidence>
<dbReference type="EMBL" id="FQUK01000019">
    <property type="protein sequence ID" value="SHE88709.1"/>
    <property type="molecule type" value="Genomic_DNA"/>
</dbReference>
<accession>A0A1M4X5F9</accession>
<name>A0A1M4X5F9_9GAMM</name>
<proteinExistence type="predicted"/>
<dbReference type="STRING" id="213588.SAMN02745204_01334"/>
<dbReference type="OrthoDB" id="5976095at2"/>
<feature type="chain" id="PRO_5013155160" description="DUF4426 domain-containing protein" evidence="1">
    <location>
        <begin position="18"/>
        <end position="164"/>
    </location>
</feature>
<evidence type="ECO:0000313" key="4">
    <source>
        <dbReference type="Proteomes" id="UP000242857"/>
    </source>
</evidence>